<evidence type="ECO:0000259" key="2">
    <source>
        <dbReference type="PROSITE" id="PS51294"/>
    </source>
</evidence>
<dbReference type="PANTHER" id="PTHR45614">
    <property type="entry name" value="MYB PROTEIN-RELATED"/>
    <property type="match status" value="1"/>
</dbReference>
<dbReference type="Pfam" id="PF00249">
    <property type="entry name" value="Myb_DNA-binding"/>
    <property type="match status" value="3"/>
</dbReference>
<evidence type="ECO:0000313" key="4">
    <source>
        <dbReference type="Proteomes" id="UP001470230"/>
    </source>
</evidence>
<feature type="domain" description="HTH myb-type" evidence="2">
    <location>
        <begin position="31"/>
        <end position="72"/>
    </location>
</feature>
<dbReference type="PROSITE" id="PS50090">
    <property type="entry name" value="MYB_LIKE"/>
    <property type="match status" value="3"/>
</dbReference>
<feature type="domain" description="HTH myb-type" evidence="2">
    <location>
        <begin position="126"/>
        <end position="180"/>
    </location>
</feature>
<dbReference type="SUPFAM" id="SSF46689">
    <property type="entry name" value="Homeodomain-like"/>
    <property type="match status" value="3"/>
</dbReference>
<evidence type="ECO:0000313" key="3">
    <source>
        <dbReference type="EMBL" id="KAK8871141.1"/>
    </source>
</evidence>
<sequence>MSSFIFVAPSQALAPTRSRNRARNLSTPGSTWTAEEDTLLLQCVSLNEDWITIASRFPGRSPKQVMSHWRKVANPAIVRGSWSGQEDRMIISWVATNGPCKWALLADRLPGRIPKQCRERWFNHLDPNINHSCWTKEEDKIIMDTIRRIGTKWAEIARMLPGRTDNSIKNRWNSTLKRKIDFSNACSINQINSNKMVETKPIEPVKATQVINTPFDYSINSILLHEDDQCNQSVEYMLKGNCKFSNTKKKDLSKQYQEKQIEDSFGQNHESSGLNSEPEDYIKKPFLSVMENRHIFEMMLQRNKTKGQECV</sequence>
<dbReference type="InterPro" id="IPR017930">
    <property type="entry name" value="Myb_dom"/>
</dbReference>
<protein>
    <recommendedName>
        <fullName evidence="5">Myb-like DNA-binding domain containing protein</fullName>
    </recommendedName>
</protein>
<dbReference type="EMBL" id="JAPFFF010000014">
    <property type="protein sequence ID" value="KAK8871141.1"/>
    <property type="molecule type" value="Genomic_DNA"/>
</dbReference>
<proteinExistence type="predicted"/>
<accession>A0ABR2IZT2</accession>
<feature type="domain" description="Myb-like" evidence="1">
    <location>
        <begin position="74"/>
        <end position="125"/>
    </location>
</feature>
<dbReference type="InterPro" id="IPR050560">
    <property type="entry name" value="MYB_TF"/>
</dbReference>
<dbReference type="InterPro" id="IPR009057">
    <property type="entry name" value="Homeodomain-like_sf"/>
</dbReference>
<evidence type="ECO:0000259" key="1">
    <source>
        <dbReference type="PROSITE" id="PS50090"/>
    </source>
</evidence>
<feature type="domain" description="Myb-like" evidence="1">
    <location>
        <begin position="126"/>
        <end position="176"/>
    </location>
</feature>
<dbReference type="PROSITE" id="PS51294">
    <property type="entry name" value="HTH_MYB"/>
    <property type="match status" value="3"/>
</dbReference>
<dbReference type="InterPro" id="IPR001005">
    <property type="entry name" value="SANT/Myb"/>
</dbReference>
<gene>
    <name evidence="3" type="ORF">M9Y10_009054</name>
</gene>
<organism evidence="3 4">
    <name type="scientific">Tritrichomonas musculus</name>
    <dbReference type="NCBI Taxonomy" id="1915356"/>
    <lineage>
        <taxon>Eukaryota</taxon>
        <taxon>Metamonada</taxon>
        <taxon>Parabasalia</taxon>
        <taxon>Tritrichomonadida</taxon>
        <taxon>Tritrichomonadidae</taxon>
        <taxon>Tritrichomonas</taxon>
    </lineage>
</organism>
<dbReference type="SMART" id="SM00717">
    <property type="entry name" value="SANT"/>
    <property type="match status" value="3"/>
</dbReference>
<feature type="domain" description="Myb-like" evidence="1">
    <location>
        <begin position="30"/>
        <end position="73"/>
    </location>
</feature>
<comment type="caution">
    <text evidence="3">The sequence shown here is derived from an EMBL/GenBank/DDBJ whole genome shotgun (WGS) entry which is preliminary data.</text>
</comment>
<evidence type="ECO:0008006" key="5">
    <source>
        <dbReference type="Google" id="ProtNLM"/>
    </source>
</evidence>
<dbReference type="PANTHER" id="PTHR45614:SF25">
    <property type="entry name" value="MYB PROTEIN"/>
    <property type="match status" value="1"/>
</dbReference>
<name>A0ABR2IZT2_9EUKA</name>
<reference evidence="3 4" key="1">
    <citation type="submission" date="2024-04" db="EMBL/GenBank/DDBJ databases">
        <title>Tritrichomonas musculus Genome.</title>
        <authorList>
            <person name="Alves-Ferreira E."/>
            <person name="Grigg M."/>
            <person name="Lorenzi H."/>
            <person name="Galac M."/>
        </authorList>
    </citation>
    <scope>NUCLEOTIDE SEQUENCE [LARGE SCALE GENOMIC DNA]</scope>
    <source>
        <strain evidence="3 4">EAF2021</strain>
    </source>
</reference>
<keyword evidence="4" id="KW-1185">Reference proteome</keyword>
<feature type="domain" description="HTH myb-type" evidence="2">
    <location>
        <begin position="74"/>
        <end position="125"/>
    </location>
</feature>
<dbReference type="CDD" id="cd00167">
    <property type="entry name" value="SANT"/>
    <property type="match status" value="3"/>
</dbReference>
<dbReference type="Proteomes" id="UP001470230">
    <property type="component" value="Unassembled WGS sequence"/>
</dbReference>
<dbReference type="Gene3D" id="1.10.10.60">
    <property type="entry name" value="Homeodomain-like"/>
    <property type="match status" value="3"/>
</dbReference>